<dbReference type="EMBL" id="JAERQG010000001">
    <property type="protein sequence ID" value="MBL0764830.1"/>
    <property type="molecule type" value="Genomic_DNA"/>
</dbReference>
<dbReference type="AlphaFoldDB" id="A0A937A739"/>
<feature type="transmembrane region" description="Helical" evidence="2">
    <location>
        <begin position="51"/>
        <end position="72"/>
    </location>
</feature>
<sequence length="479" mass="52537">MKEFNNDRDNFNKSLKQRFSEAAFEPSSNVWEGIETELLRADNAKMKKRALWYRNTAAAILLIALVSLYFNFNGNSFKEFANVNDIEPIDLNGSSLVLQAGLNNNYTAEVPSVTKRTDLNLLASRSSNKSSSLKRNETSSSADKGQKFVATRSSEGLNKSQNISSQNVFLNNDILTSNEAIALAQKSYINPETETKWTPIDIPVEEVSYFAVSELESNKKKESVNFQANLNFGSGSFNPNTNITSAPVNSTVSSLNSPGSAGRSFSSADSPEREIVEDLSSAPIKSNISLSYGINFGLRLSERWTIKSGLQYGNYRSSSQSSTVIRDVNSDEFLPYHGASSTVEVSDGKILNVTSTYNLNNNFEILSIPVFATYKLLNSKFGVGLVAGATADFILSNTITGSSEQIKAISFDANDQKSYRNTFASGTLGLELSYDINKHYGLTLTPLYKKALMDVTTNSANFSSTPAFASVNMSFQYIF</sequence>
<comment type="caution">
    <text evidence="3">The sequence shown here is derived from an EMBL/GenBank/DDBJ whole genome shotgun (WGS) entry which is preliminary data.</text>
</comment>
<evidence type="ECO:0000256" key="2">
    <source>
        <dbReference type="SAM" id="Phobius"/>
    </source>
</evidence>
<reference evidence="3" key="1">
    <citation type="submission" date="2021-01" db="EMBL/GenBank/DDBJ databases">
        <title>Marivirga sp. nov., isolated from intertidal surface sediments.</title>
        <authorList>
            <person name="Zhang M."/>
        </authorList>
    </citation>
    <scope>NUCLEOTIDE SEQUENCE</scope>
    <source>
        <strain evidence="3">SM1354</strain>
    </source>
</reference>
<keyword evidence="2" id="KW-1133">Transmembrane helix</keyword>
<keyword evidence="4" id="KW-1185">Reference proteome</keyword>
<dbReference type="Proteomes" id="UP000642920">
    <property type="component" value="Unassembled WGS sequence"/>
</dbReference>
<proteinExistence type="predicted"/>
<protein>
    <submittedName>
        <fullName evidence="3">Outer membrane beta-barrel protein</fullName>
    </submittedName>
</protein>
<keyword evidence="2" id="KW-0812">Transmembrane</keyword>
<feature type="region of interest" description="Disordered" evidence="1">
    <location>
        <begin position="126"/>
        <end position="153"/>
    </location>
</feature>
<accession>A0A937A739</accession>
<organism evidence="3 4">
    <name type="scientific">Marivirga atlantica</name>
    <dbReference type="NCBI Taxonomy" id="1548457"/>
    <lineage>
        <taxon>Bacteria</taxon>
        <taxon>Pseudomonadati</taxon>
        <taxon>Bacteroidota</taxon>
        <taxon>Cytophagia</taxon>
        <taxon>Cytophagales</taxon>
        <taxon>Marivirgaceae</taxon>
        <taxon>Marivirga</taxon>
    </lineage>
</organism>
<name>A0A937A739_9BACT</name>
<evidence type="ECO:0000256" key="1">
    <source>
        <dbReference type="SAM" id="MobiDB-lite"/>
    </source>
</evidence>
<gene>
    <name evidence="3" type="ORF">JKP34_06175</name>
</gene>
<keyword evidence="2" id="KW-0472">Membrane</keyword>
<evidence type="ECO:0000313" key="4">
    <source>
        <dbReference type="Proteomes" id="UP000642920"/>
    </source>
</evidence>
<evidence type="ECO:0000313" key="3">
    <source>
        <dbReference type="EMBL" id="MBL0764830.1"/>
    </source>
</evidence>